<organism evidence="13 14">
    <name type="scientific">Oncorhynchus kisutch</name>
    <name type="common">Coho salmon</name>
    <name type="synonym">Salmo kisutch</name>
    <dbReference type="NCBI Taxonomy" id="8019"/>
    <lineage>
        <taxon>Eukaryota</taxon>
        <taxon>Metazoa</taxon>
        <taxon>Chordata</taxon>
        <taxon>Craniata</taxon>
        <taxon>Vertebrata</taxon>
        <taxon>Euteleostomi</taxon>
        <taxon>Actinopterygii</taxon>
        <taxon>Neopterygii</taxon>
        <taxon>Teleostei</taxon>
        <taxon>Protacanthopterygii</taxon>
        <taxon>Salmoniformes</taxon>
        <taxon>Salmonidae</taxon>
        <taxon>Salmoninae</taxon>
        <taxon>Oncorhynchus</taxon>
    </lineage>
</organism>
<keyword evidence="8 11" id="KW-0966">Cell projection</keyword>
<comment type="function">
    <text evidence="9">Microtubule inner protein (MIP) part of the dynein-decorated doublet microtubules (DMTs) in cilia and flagellar axoneme. Forms filamentous polymers in the walls of ciliary and flagellar microtubules.</text>
</comment>
<comment type="subunit">
    <text evidence="10">Microtubule inner protein component of sperm flagellar doublet microtubules.</text>
</comment>
<dbReference type="AlphaFoldDB" id="A0A8C7IHH6"/>
<comment type="similarity">
    <text evidence="2 11">Belongs to the tektin family.</text>
</comment>
<dbReference type="GO" id="GO:0005930">
    <property type="term" value="C:axoneme"/>
    <property type="evidence" value="ECO:0007669"/>
    <property type="project" value="UniProtKB-SubCell"/>
</dbReference>
<sequence>MSRVMDPQPKFLPPEWRLANQIHYGSAEAERSRSERLSAESKRLIEESGMAAKRMQPDANKRLGKNPFLIYDIKFWKSDLDQKLEEIVQEVKVLITCKSRVERAMERCAEPLSRPAVFRQMRVSIDLVHDAVERELVKEREVIERVRSLLEQTNEQIRLNHSAKYYLEKDLWDKFHAEQIDSFSFFGAKSANHSQNSSKGPCEDAGGNSTTLTPEEWETFSNITILKAEHENNNSPSLRALLESLLEQTAADMCRQHNATGNALRLQVQETNTAKGLEDHLAKFLSEVASQEWNLEALRVAIKDKAGPLKVAQTRLSARSQRPSIELCHDPELTAHIKRLRVAQAQSEMELLALTRSQLILEEEIQSRSLYIDEVICPQLRQPISTHSF</sequence>
<evidence type="ECO:0000256" key="4">
    <source>
        <dbReference type="ARBA" id="ARBA00022846"/>
    </source>
</evidence>
<reference evidence="13" key="2">
    <citation type="submission" date="2025-09" db="UniProtKB">
        <authorList>
            <consortium name="Ensembl"/>
        </authorList>
    </citation>
    <scope>IDENTIFICATION</scope>
</reference>
<keyword evidence="6 11" id="KW-0969">Cilium</keyword>
<dbReference type="Ensembl" id="ENSOKIT00005077752.1">
    <property type="protein sequence ID" value="ENSOKIP00005072972.1"/>
    <property type="gene ID" value="ENSOKIG00005031496.1"/>
</dbReference>
<gene>
    <name evidence="13" type="primary">TEKT1</name>
</gene>
<dbReference type="PRINTS" id="PR00511">
    <property type="entry name" value="TEKTIN"/>
</dbReference>
<name>A0A8C7IHH6_ONCKI</name>
<dbReference type="Proteomes" id="UP000694557">
    <property type="component" value="Unassembled WGS sequence"/>
</dbReference>
<keyword evidence="14" id="KW-1185">Reference proteome</keyword>
<dbReference type="GO" id="GO:0060294">
    <property type="term" value="P:cilium movement involved in cell motility"/>
    <property type="evidence" value="ECO:0007669"/>
    <property type="project" value="UniProtKB-UniRule"/>
</dbReference>
<evidence type="ECO:0000256" key="5">
    <source>
        <dbReference type="ARBA" id="ARBA00023054"/>
    </source>
</evidence>
<dbReference type="PANTHER" id="PTHR19960">
    <property type="entry name" value="TEKTIN"/>
    <property type="match status" value="1"/>
</dbReference>
<evidence type="ECO:0000256" key="10">
    <source>
        <dbReference type="ARBA" id="ARBA00046435"/>
    </source>
</evidence>
<dbReference type="GO" id="GO:0015630">
    <property type="term" value="C:microtubule cytoskeleton"/>
    <property type="evidence" value="ECO:0007669"/>
    <property type="project" value="UniProtKB-UniRule"/>
</dbReference>
<dbReference type="Pfam" id="PF03148">
    <property type="entry name" value="Tektin"/>
    <property type="match status" value="1"/>
</dbReference>
<keyword evidence="3" id="KW-0963">Cytoplasm</keyword>
<evidence type="ECO:0000256" key="11">
    <source>
        <dbReference type="RuleBase" id="RU367040"/>
    </source>
</evidence>
<evidence type="ECO:0000256" key="8">
    <source>
        <dbReference type="ARBA" id="ARBA00023273"/>
    </source>
</evidence>
<evidence type="ECO:0000313" key="14">
    <source>
        <dbReference type="Proteomes" id="UP000694557"/>
    </source>
</evidence>
<proteinExistence type="inferred from homology"/>
<dbReference type="PANTHER" id="PTHR19960:SF25">
    <property type="entry name" value="TEKTIN-1"/>
    <property type="match status" value="1"/>
</dbReference>
<keyword evidence="4 11" id="KW-0282">Flagellum</keyword>
<keyword evidence="5" id="KW-0175">Coiled coil</keyword>
<dbReference type="InterPro" id="IPR048256">
    <property type="entry name" value="Tektin-like"/>
</dbReference>
<comment type="subcellular location">
    <subcellularLocation>
        <location evidence="11">Cytoplasm</location>
        <location evidence="11">Cytoskeleton</location>
        <location evidence="11">Cilium axoneme</location>
    </subcellularLocation>
    <subcellularLocation>
        <location evidence="1">Cytoplasm</location>
        <location evidence="1">Cytoskeleton</location>
        <location evidence="1">Flagellum axoneme</location>
    </subcellularLocation>
</comment>
<evidence type="ECO:0000256" key="7">
    <source>
        <dbReference type="ARBA" id="ARBA00023212"/>
    </source>
</evidence>
<evidence type="ECO:0000256" key="6">
    <source>
        <dbReference type="ARBA" id="ARBA00023069"/>
    </source>
</evidence>
<feature type="region of interest" description="Disordered" evidence="12">
    <location>
        <begin position="194"/>
        <end position="213"/>
    </location>
</feature>
<keyword evidence="7" id="KW-0206">Cytoskeleton</keyword>
<protein>
    <recommendedName>
        <fullName evidence="11">Tektin</fullName>
    </recommendedName>
</protein>
<dbReference type="GO" id="GO:0005634">
    <property type="term" value="C:nucleus"/>
    <property type="evidence" value="ECO:0007669"/>
    <property type="project" value="TreeGrafter"/>
</dbReference>
<dbReference type="GeneTree" id="ENSGT00950000182894"/>
<accession>A0A8C7IHH6</accession>
<evidence type="ECO:0000256" key="2">
    <source>
        <dbReference type="ARBA" id="ARBA00007209"/>
    </source>
</evidence>
<evidence type="ECO:0000313" key="13">
    <source>
        <dbReference type="Ensembl" id="ENSOKIP00005072972.1"/>
    </source>
</evidence>
<dbReference type="GO" id="GO:0060271">
    <property type="term" value="P:cilium assembly"/>
    <property type="evidence" value="ECO:0007669"/>
    <property type="project" value="UniProtKB-UniRule"/>
</dbReference>
<evidence type="ECO:0000256" key="3">
    <source>
        <dbReference type="ARBA" id="ARBA00022490"/>
    </source>
</evidence>
<evidence type="ECO:0000256" key="9">
    <source>
        <dbReference type="ARBA" id="ARBA00045224"/>
    </source>
</evidence>
<reference evidence="13" key="1">
    <citation type="submission" date="2025-08" db="UniProtKB">
        <authorList>
            <consortium name="Ensembl"/>
        </authorList>
    </citation>
    <scope>IDENTIFICATION</scope>
</reference>
<evidence type="ECO:0000256" key="1">
    <source>
        <dbReference type="ARBA" id="ARBA00004611"/>
    </source>
</evidence>
<evidence type="ECO:0000256" key="12">
    <source>
        <dbReference type="SAM" id="MobiDB-lite"/>
    </source>
</evidence>
<dbReference type="InterPro" id="IPR000435">
    <property type="entry name" value="Tektins"/>
</dbReference>